<dbReference type="GO" id="GO:0046930">
    <property type="term" value="C:pore complex"/>
    <property type="evidence" value="ECO:0007669"/>
    <property type="project" value="UniProtKB-KW"/>
</dbReference>
<dbReference type="InterPro" id="IPR023614">
    <property type="entry name" value="Porin_dom_sf"/>
</dbReference>
<dbReference type="GO" id="GO:0034220">
    <property type="term" value="P:monoatomic ion transmembrane transport"/>
    <property type="evidence" value="ECO:0007669"/>
    <property type="project" value="InterPro"/>
</dbReference>
<dbReference type="GO" id="GO:0015288">
    <property type="term" value="F:porin activity"/>
    <property type="evidence" value="ECO:0007669"/>
    <property type="project" value="UniProtKB-KW"/>
</dbReference>
<evidence type="ECO:0000313" key="13">
    <source>
        <dbReference type="EMBL" id="KAB0633799.1"/>
    </source>
</evidence>
<keyword evidence="5" id="KW-0812">Transmembrane</keyword>
<feature type="chain" id="PRO_5030078887" evidence="11">
    <location>
        <begin position="22"/>
        <end position="381"/>
    </location>
</feature>
<name>A0A3N7S9Z1_9BURK</name>
<gene>
    <name evidence="13" type="ORF">F7R25_28755</name>
</gene>
<evidence type="ECO:0000256" key="5">
    <source>
        <dbReference type="ARBA" id="ARBA00022692"/>
    </source>
</evidence>
<evidence type="ECO:0000256" key="4">
    <source>
        <dbReference type="ARBA" id="ARBA00022452"/>
    </source>
</evidence>
<evidence type="ECO:0000256" key="7">
    <source>
        <dbReference type="ARBA" id="ARBA00023065"/>
    </source>
</evidence>
<dbReference type="InterPro" id="IPR002299">
    <property type="entry name" value="Porin_Neis"/>
</dbReference>
<dbReference type="InterPro" id="IPR001702">
    <property type="entry name" value="Porin_Gram-ve"/>
</dbReference>
<evidence type="ECO:0000256" key="8">
    <source>
        <dbReference type="ARBA" id="ARBA00023114"/>
    </source>
</evidence>
<dbReference type="PRINTS" id="PR00184">
    <property type="entry name" value="NEISSPPORIN"/>
</dbReference>
<dbReference type="PRINTS" id="PR00182">
    <property type="entry name" value="ECOLNEIPORIN"/>
</dbReference>
<evidence type="ECO:0000256" key="9">
    <source>
        <dbReference type="ARBA" id="ARBA00023136"/>
    </source>
</evidence>
<organism evidence="13 14">
    <name type="scientific">Burkholderia stagnalis</name>
    <dbReference type="NCBI Taxonomy" id="1503054"/>
    <lineage>
        <taxon>Bacteria</taxon>
        <taxon>Pseudomonadati</taxon>
        <taxon>Pseudomonadota</taxon>
        <taxon>Betaproteobacteria</taxon>
        <taxon>Burkholderiales</taxon>
        <taxon>Burkholderiaceae</taxon>
        <taxon>Burkholderia</taxon>
        <taxon>Burkholderia cepacia complex</taxon>
    </lineage>
</organism>
<evidence type="ECO:0000256" key="2">
    <source>
        <dbReference type="ARBA" id="ARBA00011233"/>
    </source>
</evidence>
<comment type="caution">
    <text evidence="13">The sequence shown here is derived from an EMBL/GenBank/DDBJ whole genome shotgun (WGS) entry which is preliminary data.</text>
</comment>
<dbReference type="SUPFAM" id="SSF56935">
    <property type="entry name" value="Porins"/>
    <property type="match status" value="1"/>
</dbReference>
<dbReference type="InterPro" id="IPR033900">
    <property type="entry name" value="Gram_neg_porin_domain"/>
</dbReference>
<evidence type="ECO:0000313" key="14">
    <source>
        <dbReference type="Proteomes" id="UP000473470"/>
    </source>
</evidence>
<dbReference type="RefSeq" id="WP_059886268.1">
    <property type="nucleotide sequence ID" value="NZ_CABVPM010000077.1"/>
</dbReference>
<evidence type="ECO:0000259" key="12">
    <source>
        <dbReference type="Pfam" id="PF13609"/>
    </source>
</evidence>
<keyword evidence="9" id="KW-0472">Membrane</keyword>
<keyword evidence="6 11" id="KW-0732">Signal</keyword>
<evidence type="ECO:0000256" key="6">
    <source>
        <dbReference type="ARBA" id="ARBA00022729"/>
    </source>
</evidence>
<dbReference type="GO" id="GO:0009279">
    <property type="term" value="C:cell outer membrane"/>
    <property type="evidence" value="ECO:0007669"/>
    <property type="project" value="UniProtKB-SubCell"/>
</dbReference>
<dbReference type="EMBL" id="VZOK01000061">
    <property type="protein sequence ID" value="KAB0633799.1"/>
    <property type="molecule type" value="Genomic_DNA"/>
</dbReference>
<dbReference type="AlphaFoldDB" id="A0A3N7S9Z1"/>
<keyword evidence="10" id="KW-0998">Cell outer membrane</keyword>
<protein>
    <submittedName>
        <fullName evidence="13">Porin</fullName>
    </submittedName>
</protein>
<keyword evidence="8" id="KW-0626">Porin</keyword>
<evidence type="ECO:0000256" key="10">
    <source>
        <dbReference type="ARBA" id="ARBA00023237"/>
    </source>
</evidence>
<sequence length="381" mass="40494">MTTTKTLICLGILPLCLEAHGQSSVTLYGMADAGLTYTNNQGGASRVQTWSGSRGSSRFGFRGTENLGGGLKAIFGLENGFDIQSGKSLQNGRLFGRQSWVGLTGDFGTVTLGRQSDIVFDVLGAYETGILMAGSLGARAGDVDNIFGDYFFNNAIKYVSPTWQGVTLEGIYSFGGIAGSMARNQVWGIAASYDRGSFGATVVYRRANEPAVSQFDASSSAVAGQTFANPSSNPMFSGYLSARSLEVYGAGLRYKFGSSVVAANYTTTRFNHVLKTSSTPIGGISPSINSAELNYTYRFTPELLIGAGFSYTHAEDAKYTQSTIGSTYSLSKRTFLYAMTSWVHAIGTNSLNRPAVAGIDLLTASSNANQLAVRIGIHHNF</sequence>
<proteinExistence type="predicted"/>
<keyword evidence="7" id="KW-0406">Ion transport</keyword>
<keyword evidence="3" id="KW-0813">Transport</keyword>
<dbReference type="InterPro" id="IPR050298">
    <property type="entry name" value="Gram-neg_bact_OMP"/>
</dbReference>
<evidence type="ECO:0000256" key="11">
    <source>
        <dbReference type="SAM" id="SignalP"/>
    </source>
</evidence>
<comment type="subunit">
    <text evidence="2">Homotrimer.</text>
</comment>
<dbReference type="CDD" id="cd00342">
    <property type="entry name" value="gram_neg_porins"/>
    <property type="match status" value="1"/>
</dbReference>
<keyword evidence="4" id="KW-1134">Transmembrane beta strand</keyword>
<feature type="signal peptide" evidence="11">
    <location>
        <begin position="1"/>
        <end position="21"/>
    </location>
</feature>
<dbReference type="PANTHER" id="PTHR34501:SF9">
    <property type="entry name" value="MAJOR OUTER MEMBRANE PROTEIN P.IA"/>
    <property type="match status" value="1"/>
</dbReference>
<comment type="subcellular location">
    <subcellularLocation>
        <location evidence="1">Cell outer membrane</location>
        <topology evidence="1">Multi-pass membrane protein</topology>
    </subcellularLocation>
</comment>
<dbReference type="Proteomes" id="UP000473470">
    <property type="component" value="Unassembled WGS sequence"/>
</dbReference>
<accession>A0A3N7S9Z1</accession>
<feature type="domain" description="Porin" evidence="12">
    <location>
        <begin position="19"/>
        <end position="339"/>
    </location>
</feature>
<evidence type="ECO:0000256" key="3">
    <source>
        <dbReference type="ARBA" id="ARBA00022448"/>
    </source>
</evidence>
<dbReference type="Gene3D" id="2.40.160.10">
    <property type="entry name" value="Porin"/>
    <property type="match status" value="1"/>
</dbReference>
<evidence type="ECO:0000256" key="1">
    <source>
        <dbReference type="ARBA" id="ARBA00004571"/>
    </source>
</evidence>
<dbReference type="Pfam" id="PF13609">
    <property type="entry name" value="Porin_4"/>
    <property type="match status" value="1"/>
</dbReference>
<reference evidence="13 14" key="1">
    <citation type="submission" date="2019-09" db="EMBL/GenBank/DDBJ databases">
        <title>Draft genome sequences of 48 bacterial type strains from the CCUG.</title>
        <authorList>
            <person name="Tunovic T."/>
            <person name="Pineiro-Iglesias B."/>
            <person name="Unosson C."/>
            <person name="Inganas E."/>
            <person name="Ohlen M."/>
            <person name="Cardew S."/>
            <person name="Jensie-Markopoulos S."/>
            <person name="Salva-Serra F."/>
            <person name="Jaen-Luchoro D."/>
            <person name="Karlsson R."/>
            <person name="Svensson-Stadler L."/>
            <person name="Chun J."/>
            <person name="Moore E."/>
        </authorList>
    </citation>
    <scope>NUCLEOTIDE SEQUENCE [LARGE SCALE GENOMIC DNA]</scope>
    <source>
        <strain evidence="13 14">CCUG 65686</strain>
    </source>
</reference>
<dbReference type="PANTHER" id="PTHR34501">
    <property type="entry name" value="PROTEIN YDDL-RELATED"/>
    <property type="match status" value="1"/>
</dbReference>